<evidence type="ECO:0000313" key="3">
    <source>
        <dbReference type="Proteomes" id="UP000292003"/>
    </source>
</evidence>
<evidence type="ECO:0000313" key="2">
    <source>
        <dbReference type="EMBL" id="RZQ65649.1"/>
    </source>
</evidence>
<gene>
    <name evidence="2" type="ORF">EWH70_00690</name>
</gene>
<keyword evidence="3" id="KW-1185">Reference proteome</keyword>
<dbReference type="Proteomes" id="UP000292003">
    <property type="component" value="Unassembled WGS sequence"/>
</dbReference>
<sequence>MVTITVRHRILDGAPRPAVLVGDVLISDEPATNTRHGGDRRIFWLLDVGVQLVWEAFRWEREWYVDMVRIDREGDTFHVTDQYLDFVVPGMGPAYRVLDLDELGDAVRDGHLSVADSTEMLTRAQRFLDTYLHRGAVFPPPPIRPYFAADHRYPDITG</sequence>
<evidence type="ECO:0000259" key="1">
    <source>
        <dbReference type="Pfam" id="PF04167"/>
    </source>
</evidence>
<dbReference type="SUPFAM" id="SSF159234">
    <property type="entry name" value="FomD-like"/>
    <property type="match status" value="1"/>
</dbReference>
<reference evidence="2 3" key="1">
    <citation type="submission" date="2019-02" db="EMBL/GenBank/DDBJ databases">
        <title>Draft genome sequence of Amycolatopsis sp. 8-3EHSu isolated from roots of Suaeda maritima.</title>
        <authorList>
            <person name="Duangmal K."/>
            <person name="Chantavorakit T."/>
        </authorList>
    </citation>
    <scope>NUCLEOTIDE SEQUENCE [LARGE SCALE GENOMIC DNA]</scope>
    <source>
        <strain evidence="2 3">8-3EHSu</strain>
    </source>
</reference>
<comment type="caution">
    <text evidence="2">The sequence shown here is derived from an EMBL/GenBank/DDBJ whole genome shotgun (WGS) entry which is preliminary data.</text>
</comment>
<dbReference type="InterPro" id="IPR035930">
    <property type="entry name" value="FomD-like_sf"/>
</dbReference>
<feature type="domain" description="DUF402" evidence="1">
    <location>
        <begin position="55"/>
        <end position="132"/>
    </location>
</feature>
<accession>A0A4Q7JDV5</accession>
<name>A0A4Q7JDV5_9PSEU</name>
<dbReference type="InterPro" id="IPR007295">
    <property type="entry name" value="DUF402"/>
</dbReference>
<proteinExistence type="predicted"/>
<dbReference type="Pfam" id="PF04167">
    <property type="entry name" value="DUF402"/>
    <property type="match status" value="1"/>
</dbReference>
<protein>
    <submittedName>
        <fullName evidence="2">DUF402 domain-containing protein</fullName>
    </submittedName>
</protein>
<dbReference type="AlphaFoldDB" id="A0A4Q7JDV5"/>
<dbReference type="Gene3D" id="2.40.380.10">
    <property type="entry name" value="FomD-like"/>
    <property type="match status" value="1"/>
</dbReference>
<dbReference type="OrthoDB" id="2604282at2"/>
<dbReference type="EMBL" id="SFCC01000001">
    <property type="protein sequence ID" value="RZQ65649.1"/>
    <property type="molecule type" value="Genomic_DNA"/>
</dbReference>
<organism evidence="2 3">
    <name type="scientific">Amycolatopsis suaedae</name>
    <dbReference type="NCBI Taxonomy" id="2510978"/>
    <lineage>
        <taxon>Bacteria</taxon>
        <taxon>Bacillati</taxon>
        <taxon>Actinomycetota</taxon>
        <taxon>Actinomycetes</taxon>
        <taxon>Pseudonocardiales</taxon>
        <taxon>Pseudonocardiaceae</taxon>
        <taxon>Amycolatopsis</taxon>
    </lineage>
</organism>